<dbReference type="InterPro" id="IPR019800">
    <property type="entry name" value="Glyco_hydro_3_AS"/>
</dbReference>
<keyword evidence="2 5" id="KW-0378">Hydrolase</keyword>
<dbReference type="SUPFAM" id="SSF51445">
    <property type="entry name" value="(Trans)glycosidases"/>
    <property type="match status" value="1"/>
</dbReference>
<organism evidence="5 6">
    <name type="scientific">Thermofilum pendens (strain DSM 2475 / Hrk 5)</name>
    <dbReference type="NCBI Taxonomy" id="368408"/>
    <lineage>
        <taxon>Archaea</taxon>
        <taxon>Thermoproteota</taxon>
        <taxon>Thermoprotei</taxon>
        <taxon>Thermofilales</taxon>
        <taxon>Thermofilaceae</taxon>
        <taxon>Thermofilum</taxon>
    </lineage>
</organism>
<accession>A1S0B1</accession>
<dbReference type="BRENDA" id="3.2.1.21">
    <property type="organism ID" value="11662"/>
</dbReference>
<dbReference type="Pfam" id="PF01915">
    <property type="entry name" value="Glyco_hydro_3_C"/>
    <property type="match status" value="1"/>
</dbReference>
<dbReference type="STRING" id="368408.Tpen_1494"/>
<sequence>MRGRGPGLSLEEKASLVVGWGSSRRLPGAAGETRPVRVPSIVTADGPSGLRVEPSGGRRWFATAFPVPTMLAATWNPEVVERVGRAIGEECRAYGVDVLLAPGVNMHRHPLCGRNFEYFSEDPLLSGEMAAAYVRGVQSVGVGATLKHFAANDQETNRTVIDTVVSERALREIYLKPFEIAVKKAKPWCVMSSYNKLNGKYSSQNEWLLTRVLREEWGFDGVVMTDWGAGDDSVEQVNAGNDLIMPGSDEAVEKLLEAARSGRLRLEALEASAERVLRLVRKSLTYRGYRPRGAPDLDGHARVAYEAASEGVVLLKNEGALPLGPGARVALFGTGQVETLKGGMGSGHTHPRYVVTVLEGLKSGGLLVDEELSSIYERYVREARGEEFLEKLYLDEVYADPLPQDIVSEGDAARFAERNDAAVVVLYRVSGEGWDRRPVRGDFYLTESEERLLRLVSREFRGRGKKVVVVLNVCGPIEVASWRDLVDAILVVWLPGQEAGRVVADVLAGRVNPSGKLPMTWPRDWTDVPAAKAPECYPGLPVEDPRRVVYCEGVYVGYRYYDTFGVEPAYEFGYGLSYTKFEYRGLRVALSRGALKVSFEVVNAGSRPGKEVAQVYVRAPRGRIDKPFQELKAFRKTRLLEPGEAERIKLRVSLRDLASFDEREKVWVVEPGEYEVRVGSSSRDIRLTEHFEVKQELRFAP</sequence>
<dbReference type="PANTHER" id="PTHR42715:SF10">
    <property type="entry name" value="BETA-GLUCOSIDASE"/>
    <property type="match status" value="1"/>
</dbReference>
<dbReference type="AlphaFoldDB" id="A1S0B1"/>
<dbReference type="Gene3D" id="2.60.40.10">
    <property type="entry name" value="Immunoglobulins"/>
    <property type="match status" value="1"/>
</dbReference>
<dbReference type="PRINTS" id="PR00133">
    <property type="entry name" value="GLHYDRLASE3"/>
</dbReference>
<dbReference type="InterPro" id="IPR002772">
    <property type="entry name" value="Glyco_hydro_3_C"/>
</dbReference>
<dbReference type="Proteomes" id="UP000000641">
    <property type="component" value="Chromosome"/>
</dbReference>
<dbReference type="InterPro" id="IPR036962">
    <property type="entry name" value="Glyco_hydro_3_N_sf"/>
</dbReference>
<gene>
    <name evidence="5" type="ordered locus">Tpen_1494</name>
</gene>
<dbReference type="Pfam" id="PF00933">
    <property type="entry name" value="Glyco_hydro_3"/>
    <property type="match status" value="1"/>
</dbReference>
<dbReference type="HOGENOM" id="CLU_004542_4_1_2"/>
<evidence type="ECO:0000256" key="1">
    <source>
        <dbReference type="ARBA" id="ARBA00005336"/>
    </source>
</evidence>
<dbReference type="OrthoDB" id="30657at2157"/>
<protein>
    <submittedName>
        <fullName evidence="5">Glycoside hydrolase, family 3 domain protein</fullName>
    </submittedName>
</protein>
<reference evidence="6" key="1">
    <citation type="journal article" date="2008" name="J. Bacteriol.">
        <title>Genome sequence of Thermofilum pendens reveals an exceptional loss of biosynthetic pathways without genome reduction.</title>
        <authorList>
            <person name="Anderson I."/>
            <person name="Rodriguez J."/>
            <person name="Susanti D."/>
            <person name="Porat I."/>
            <person name="Reich C."/>
            <person name="Ulrich L.E."/>
            <person name="Elkins J.G."/>
            <person name="Mavromatis K."/>
            <person name="Lykidis A."/>
            <person name="Kim E."/>
            <person name="Thompson L.S."/>
            <person name="Nolan M."/>
            <person name="Land M."/>
            <person name="Copeland A."/>
            <person name="Lapidus A."/>
            <person name="Lucas S."/>
            <person name="Detter C."/>
            <person name="Zhulin I.B."/>
            <person name="Olsen G.J."/>
            <person name="Whitman W."/>
            <person name="Mukhopadhyay B."/>
            <person name="Bristow J."/>
            <person name="Kyrpides N."/>
        </authorList>
    </citation>
    <scope>NUCLEOTIDE SEQUENCE [LARGE SCALE GENOMIC DNA]</scope>
    <source>
        <strain evidence="6">DSM 2475 / Hrk 5</strain>
    </source>
</reference>
<dbReference type="InterPro" id="IPR013783">
    <property type="entry name" value="Ig-like_fold"/>
</dbReference>
<dbReference type="GO" id="GO:0004553">
    <property type="term" value="F:hydrolase activity, hydrolyzing O-glycosyl compounds"/>
    <property type="evidence" value="ECO:0007669"/>
    <property type="project" value="InterPro"/>
</dbReference>
<evidence type="ECO:0000256" key="3">
    <source>
        <dbReference type="ARBA" id="ARBA00023277"/>
    </source>
</evidence>
<dbReference type="EMBL" id="CP000505">
    <property type="protein sequence ID" value="ABL78891.1"/>
    <property type="molecule type" value="Genomic_DNA"/>
</dbReference>
<keyword evidence="6" id="KW-1185">Reference proteome</keyword>
<dbReference type="RefSeq" id="WP_011753156.1">
    <property type="nucleotide sequence ID" value="NC_008698.1"/>
</dbReference>
<dbReference type="InterPro" id="IPR026891">
    <property type="entry name" value="Fn3-like"/>
</dbReference>
<evidence type="ECO:0000313" key="5">
    <source>
        <dbReference type="EMBL" id="ABL78891.1"/>
    </source>
</evidence>
<dbReference type="CAZy" id="GH3">
    <property type="family name" value="Glycoside Hydrolase Family 3"/>
</dbReference>
<evidence type="ECO:0000259" key="4">
    <source>
        <dbReference type="SMART" id="SM01217"/>
    </source>
</evidence>
<evidence type="ECO:0000256" key="2">
    <source>
        <dbReference type="ARBA" id="ARBA00022801"/>
    </source>
</evidence>
<name>A1S0B1_THEPD</name>
<dbReference type="Gene3D" id="3.40.50.1700">
    <property type="entry name" value="Glycoside hydrolase family 3 C-terminal domain"/>
    <property type="match status" value="1"/>
</dbReference>
<dbReference type="PANTHER" id="PTHR42715">
    <property type="entry name" value="BETA-GLUCOSIDASE"/>
    <property type="match status" value="1"/>
</dbReference>
<dbReference type="SMR" id="A1S0B1"/>
<dbReference type="FunFam" id="2.60.40.10:FF:000495">
    <property type="entry name" value="Periplasmic beta-glucosidase"/>
    <property type="match status" value="1"/>
</dbReference>
<comment type="similarity">
    <text evidence="1">Belongs to the glycosyl hydrolase 3 family.</text>
</comment>
<dbReference type="InterPro" id="IPR001764">
    <property type="entry name" value="Glyco_hydro_3_N"/>
</dbReference>
<evidence type="ECO:0000313" key="6">
    <source>
        <dbReference type="Proteomes" id="UP000000641"/>
    </source>
</evidence>
<dbReference type="GeneID" id="4601403"/>
<feature type="domain" description="Fibronectin type III-like" evidence="4">
    <location>
        <begin position="611"/>
        <end position="682"/>
    </location>
</feature>
<dbReference type="EnsemblBacteria" id="ABL78891">
    <property type="protein sequence ID" value="ABL78891"/>
    <property type="gene ID" value="Tpen_1494"/>
</dbReference>
<dbReference type="InterPro" id="IPR050288">
    <property type="entry name" value="Cellulose_deg_GH3"/>
</dbReference>
<dbReference type="GO" id="GO:0005975">
    <property type="term" value="P:carbohydrate metabolic process"/>
    <property type="evidence" value="ECO:0007669"/>
    <property type="project" value="InterPro"/>
</dbReference>
<dbReference type="SUPFAM" id="SSF52279">
    <property type="entry name" value="Beta-D-glucan exohydrolase, C-terminal domain"/>
    <property type="match status" value="1"/>
</dbReference>
<dbReference type="SMART" id="SM01217">
    <property type="entry name" value="Fn3_like"/>
    <property type="match status" value="1"/>
</dbReference>
<dbReference type="KEGG" id="tpe:Tpen_1494"/>
<dbReference type="eggNOG" id="arCOG04634">
    <property type="taxonomic scope" value="Archaea"/>
</dbReference>
<dbReference type="InterPro" id="IPR017853">
    <property type="entry name" value="GH"/>
</dbReference>
<dbReference type="Pfam" id="PF14310">
    <property type="entry name" value="Fn3-like"/>
    <property type="match status" value="1"/>
</dbReference>
<keyword evidence="3" id="KW-0119">Carbohydrate metabolism</keyword>
<dbReference type="PROSITE" id="PS00775">
    <property type="entry name" value="GLYCOSYL_HYDROL_F3"/>
    <property type="match status" value="1"/>
</dbReference>
<dbReference type="InterPro" id="IPR036881">
    <property type="entry name" value="Glyco_hydro_3_C_sf"/>
</dbReference>
<dbReference type="Gene3D" id="3.20.20.300">
    <property type="entry name" value="Glycoside hydrolase, family 3, N-terminal domain"/>
    <property type="match status" value="1"/>
</dbReference>
<proteinExistence type="inferred from homology"/>